<dbReference type="RefSeq" id="WP_310256923.1">
    <property type="nucleotide sequence ID" value="NZ_JAVDWA010000001.1"/>
</dbReference>
<keyword evidence="2" id="KW-1185">Reference proteome</keyword>
<dbReference type="PANTHER" id="PTHR37171">
    <property type="entry name" value="SERINE/THREONINE-PROTEIN KINASE YRZF-RELATED"/>
    <property type="match status" value="1"/>
</dbReference>
<proteinExistence type="predicted"/>
<dbReference type="PANTHER" id="PTHR37171:SF1">
    <property type="entry name" value="SERINE_THREONINE-PROTEIN KINASE YRZF-RELATED"/>
    <property type="match status" value="1"/>
</dbReference>
<sequence>MEHFIQLTRQLNREIIIETPSPFDPVCPINTPHPWKLIGCGNYAAVFLHPDFPGHVVKVYGREADGLIQEKKVYERLGEHPGYSVCYYTEDRFLILKRIEGITLYDCVHKGVKIPEKVIYDIDEALDYAKKKGLYPVDVHGKNVMISKGRGVIVDVSDFYKQVECRKWTDLRKAYFKFYKKTLYRFPLRIPYFVLNLVRIGYRYYRKLKYNFKNE</sequence>
<dbReference type="InterPro" id="IPR052396">
    <property type="entry name" value="Meiotic_Drive_Suppr_Kinase"/>
</dbReference>
<organism evidence="1 2">
    <name type="scientific">Fictibacillus barbaricus</name>
    <dbReference type="NCBI Taxonomy" id="182136"/>
    <lineage>
        <taxon>Bacteria</taxon>
        <taxon>Bacillati</taxon>
        <taxon>Bacillota</taxon>
        <taxon>Bacilli</taxon>
        <taxon>Bacillales</taxon>
        <taxon>Fictibacillaceae</taxon>
        <taxon>Fictibacillus</taxon>
    </lineage>
</organism>
<protein>
    <recommendedName>
        <fullName evidence="3">Serine/threonine protein kinase</fullName>
    </recommendedName>
</protein>
<evidence type="ECO:0000313" key="2">
    <source>
        <dbReference type="Proteomes" id="UP001258181"/>
    </source>
</evidence>
<comment type="caution">
    <text evidence="1">The sequence shown here is derived from an EMBL/GenBank/DDBJ whole genome shotgun (WGS) entry which is preliminary data.</text>
</comment>
<dbReference type="EMBL" id="JAVDWA010000001">
    <property type="protein sequence ID" value="MDR7071936.1"/>
    <property type="molecule type" value="Genomic_DNA"/>
</dbReference>
<evidence type="ECO:0008006" key="3">
    <source>
        <dbReference type="Google" id="ProtNLM"/>
    </source>
</evidence>
<accession>A0ABU1TXI6</accession>
<dbReference type="InterPro" id="IPR011009">
    <property type="entry name" value="Kinase-like_dom_sf"/>
</dbReference>
<reference evidence="1 2" key="1">
    <citation type="submission" date="2023-07" db="EMBL/GenBank/DDBJ databases">
        <title>Sorghum-associated microbial communities from plants grown in Nebraska, USA.</title>
        <authorList>
            <person name="Schachtman D."/>
        </authorList>
    </citation>
    <scope>NUCLEOTIDE SEQUENCE [LARGE SCALE GENOMIC DNA]</scope>
    <source>
        <strain evidence="1 2">BE211</strain>
    </source>
</reference>
<dbReference type="Gene3D" id="1.10.510.10">
    <property type="entry name" value="Transferase(Phosphotransferase) domain 1"/>
    <property type="match status" value="1"/>
</dbReference>
<evidence type="ECO:0000313" key="1">
    <source>
        <dbReference type="EMBL" id="MDR7071936.1"/>
    </source>
</evidence>
<dbReference type="SUPFAM" id="SSF56112">
    <property type="entry name" value="Protein kinase-like (PK-like)"/>
    <property type="match status" value="1"/>
</dbReference>
<gene>
    <name evidence="1" type="ORF">J2X07_000911</name>
</gene>
<name>A0ABU1TXI6_9BACL</name>
<dbReference type="Proteomes" id="UP001258181">
    <property type="component" value="Unassembled WGS sequence"/>
</dbReference>